<keyword evidence="1" id="KW-0802">TPR repeat</keyword>
<gene>
    <name evidence="2" type="ORF">HLH33_04330</name>
</gene>
<dbReference type="Proteomes" id="UP000550787">
    <property type="component" value="Unassembled WGS sequence"/>
</dbReference>
<evidence type="ECO:0000256" key="1">
    <source>
        <dbReference type="PROSITE-ProRule" id="PRU00339"/>
    </source>
</evidence>
<dbReference type="SMART" id="SM00028">
    <property type="entry name" value="TPR"/>
    <property type="match status" value="2"/>
</dbReference>
<sequence length="266" mass="27061">MVGAGLLPAWLVMAAPAGGQARAVPPRHDQARPVPLPEAVSGPSLATCLSHLPDDPDGARDYAAAWAARGGGGIAAGRCGALAQLALGDAHGAAVALDGLAHAPGDPATRAAIARDAAGAWAVDGDPPRVLDSAGYGLILAPRDAGLLILHARAAVAGDRAAQAVADLTPLPSDPAAQAEALVVRASAYRRLGRIDLARADIDQALRRTPQDAAALLERGIVRQRLGDMPGARADWEQVMEVAPDSRQADLARQDLAVLEADPDAP</sequence>
<accession>A0A7W4FD27</accession>
<name>A0A7W4FD27_GLUDI</name>
<dbReference type="InterPro" id="IPR019734">
    <property type="entry name" value="TPR_rpt"/>
</dbReference>
<protein>
    <submittedName>
        <fullName evidence="2">Tetratricopeptide repeat protein</fullName>
    </submittedName>
</protein>
<dbReference type="AlphaFoldDB" id="A0A7W4FD27"/>
<feature type="repeat" description="TPR" evidence="1">
    <location>
        <begin position="179"/>
        <end position="212"/>
    </location>
</feature>
<reference evidence="2 3" key="1">
    <citation type="submission" date="2020-04" db="EMBL/GenBank/DDBJ databases">
        <title>Description of novel Gluconacetobacter.</title>
        <authorList>
            <person name="Sombolestani A."/>
        </authorList>
    </citation>
    <scope>NUCLEOTIDE SEQUENCE [LARGE SCALE GENOMIC DNA]</scope>
    <source>
        <strain evidence="2 3">LMG 7603</strain>
    </source>
</reference>
<proteinExistence type="predicted"/>
<organism evidence="2 3">
    <name type="scientific">Gluconacetobacter diazotrophicus</name>
    <name type="common">Acetobacter diazotrophicus</name>
    <dbReference type="NCBI Taxonomy" id="33996"/>
    <lineage>
        <taxon>Bacteria</taxon>
        <taxon>Pseudomonadati</taxon>
        <taxon>Pseudomonadota</taxon>
        <taxon>Alphaproteobacteria</taxon>
        <taxon>Acetobacterales</taxon>
        <taxon>Acetobacteraceae</taxon>
        <taxon>Gluconacetobacter</taxon>
    </lineage>
</organism>
<comment type="caution">
    <text evidence="2">The sequence shown here is derived from an EMBL/GenBank/DDBJ whole genome shotgun (WGS) entry which is preliminary data.</text>
</comment>
<dbReference type="Gene3D" id="1.25.40.10">
    <property type="entry name" value="Tetratricopeptide repeat domain"/>
    <property type="match status" value="1"/>
</dbReference>
<dbReference type="Pfam" id="PF13432">
    <property type="entry name" value="TPR_16"/>
    <property type="match status" value="1"/>
</dbReference>
<dbReference type="InterPro" id="IPR011990">
    <property type="entry name" value="TPR-like_helical_dom_sf"/>
</dbReference>
<evidence type="ECO:0000313" key="3">
    <source>
        <dbReference type="Proteomes" id="UP000550787"/>
    </source>
</evidence>
<evidence type="ECO:0000313" key="2">
    <source>
        <dbReference type="EMBL" id="MBB2155541.1"/>
    </source>
</evidence>
<dbReference type="PROSITE" id="PS50005">
    <property type="entry name" value="TPR"/>
    <property type="match status" value="1"/>
</dbReference>
<dbReference type="EMBL" id="JABEQG010000005">
    <property type="protein sequence ID" value="MBB2155541.1"/>
    <property type="molecule type" value="Genomic_DNA"/>
</dbReference>
<dbReference type="SUPFAM" id="SSF48452">
    <property type="entry name" value="TPR-like"/>
    <property type="match status" value="1"/>
</dbReference>